<dbReference type="GO" id="GO:0003723">
    <property type="term" value="F:RNA binding"/>
    <property type="evidence" value="ECO:0007669"/>
    <property type="project" value="InterPro"/>
</dbReference>
<evidence type="ECO:0000313" key="7">
    <source>
        <dbReference type="Proteomes" id="UP000193560"/>
    </source>
</evidence>
<feature type="compositionally biased region" description="Basic and acidic residues" evidence="4">
    <location>
        <begin position="261"/>
        <end position="270"/>
    </location>
</feature>
<evidence type="ECO:0000256" key="3">
    <source>
        <dbReference type="ARBA" id="ARBA00023242"/>
    </source>
</evidence>
<keyword evidence="3" id="KW-0539">Nucleus</keyword>
<feature type="compositionally biased region" description="Basic and acidic residues" evidence="4">
    <location>
        <begin position="72"/>
        <end position="83"/>
    </location>
</feature>
<reference evidence="6 7" key="1">
    <citation type="submission" date="2016-07" db="EMBL/GenBank/DDBJ databases">
        <title>Pervasive Adenine N6-methylation of Active Genes in Fungi.</title>
        <authorList>
            <consortium name="DOE Joint Genome Institute"/>
            <person name="Mondo S.J."/>
            <person name="Dannebaum R.O."/>
            <person name="Kuo R.C."/>
            <person name="Labutti K."/>
            <person name="Haridas S."/>
            <person name="Kuo A."/>
            <person name="Salamov A."/>
            <person name="Ahrendt S.R."/>
            <person name="Lipzen A."/>
            <person name="Sullivan W."/>
            <person name="Andreopoulos W.B."/>
            <person name="Clum A."/>
            <person name="Lindquist E."/>
            <person name="Daum C."/>
            <person name="Ramamoorthy G.K."/>
            <person name="Gryganskyi A."/>
            <person name="Culley D."/>
            <person name="Magnuson J.K."/>
            <person name="James T.Y."/>
            <person name="O'Malley M.A."/>
            <person name="Stajich J.E."/>
            <person name="Spatafora J.W."/>
            <person name="Visel A."/>
            <person name="Grigoriev I.V."/>
        </authorList>
    </citation>
    <scope>NUCLEOTIDE SEQUENCE [LARGE SCALE GENOMIC DNA]</scope>
    <source>
        <strain evidence="6 7">NRRL 1336</strain>
    </source>
</reference>
<dbReference type="InterPro" id="IPR050781">
    <property type="entry name" value="CWC22_splicing_factor"/>
</dbReference>
<organism evidence="6 7">
    <name type="scientific">Absidia repens</name>
    <dbReference type="NCBI Taxonomy" id="90262"/>
    <lineage>
        <taxon>Eukaryota</taxon>
        <taxon>Fungi</taxon>
        <taxon>Fungi incertae sedis</taxon>
        <taxon>Mucoromycota</taxon>
        <taxon>Mucoromycotina</taxon>
        <taxon>Mucoromycetes</taxon>
        <taxon>Mucorales</taxon>
        <taxon>Cunninghamellaceae</taxon>
        <taxon>Absidia</taxon>
    </lineage>
</organism>
<dbReference type="OrthoDB" id="361797at2759"/>
<proteinExistence type="inferred from homology"/>
<dbReference type="Pfam" id="PF02847">
    <property type="entry name" value="MA3"/>
    <property type="match status" value="1"/>
</dbReference>
<comment type="caution">
    <text evidence="6">The sequence shown here is derived from an EMBL/GenBank/DDBJ whole genome shotgun (WGS) entry which is preliminary data.</text>
</comment>
<dbReference type="GO" id="GO:0042274">
    <property type="term" value="P:ribosomal small subunit biogenesis"/>
    <property type="evidence" value="ECO:0007669"/>
    <property type="project" value="TreeGrafter"/>
</dbReference>
<dbReference type="AlphaFoldDB" id="A0A1X2IQL3"/>
<dbReference type="SMART" id="SM00544">
    <property type="entry name" value="MA3"/>
    <property type="match status" value="1"/>
</dbReference>
<evidence type="ECO:0000256" key="1">
    <source>
        <dbReference type="ARBA" id="ARBA00004604"/>
    </source>
</evidence>
<gene>
    <name evidence="6" type="ORF">BCR42DRAFT_489069</name>
</gene>
<feature type="region of interest" description="Disordered" evidence="4">
    <location>
        <begin position="1"/>
        <end position="181"/>
    </location>
</feature>
<dbReference type="STRING" id="90262.A0A1X2IQL3"/>
<name>A0A1X2IQL3_9FUNG</name>
<evidence type="ECO:0000313" key="6">
    <source>
        <dbReference type="EMBL" id="ORZ20570.1"/>
    </source>
</evidence>
<feature type="domain" description="MI" evidence="5">
    <location>
        <begin position="699"/>
        <end position="838"/>
    </location>
</feature>
<comment type="similarity">
    <text evidence="2">Belongs to the CWC22 family.</text>
</comment>
<feature type="compositionally biased region" description="Polar residues" evidence="4">
    <location>
        <begin position="1"/>
        <end position="15"/>
    </location>
</feature>
<dbReference type="Pfam" id="PF02854">
    <property type="entry name" value="MIF4G"/>
    <property type="match status" value="1"/>
</dbReference>
<dbReference type="PANTHER" id="PTHR18034:SF4">
    <property type="entry name" value="NUCLEOLAR MIF4G DOMAIN-CONTAINING PROTEIN 1"/>
    <property type="match status" value="1"/>
</dbReference>
<dbReference type="InterPro" id="IPR003891">
    <property type="entry name" value="Initiation_fac_eIF4g_MI"/>
</dbReference>
<dbReference type="GO" id="GO:0005730">
    <property type="term" value="C:nucleolus"/>
    <property type="evidence" value="ECO:0007669"/>
    <property type="project" value="UniProtKB-SubCell"/>
</dbReference>
<evidence type="ECO:0000256" key="4">
    <source>
        <dbReference type="SAM" id="MobiDB-lite"/>
    </source>
</evidence>
<comment type="subcellular location">
    <subcellularLocation>
        <location evidence="1">Nucleus</location>
        <location evidence="1">Nucleolus</location>
    </subcellularLocation>
</comment>
<feature type="compositionally biased region" description="Basic and acidic residues" evidence="4">
    <location>
        <begin position="34"/>
        <end position="51"/>
    </location>
</feature>
<evidence type="ECO:0000259" key="5">
    <source>
        <dbReference type="PROSITE" id="PS51366"/>
    </source>
</evidence>
<feature type="compositionally biased region" description="Polar residues" evidence="4">
    <location>
        <begin position="339"/>
        <end position="360"/>
    </location>
</feature>
<dbReference type="EMBL" id="MCGE01000006">
    <property type="protein sequence ID" value="ORZ20570.1"/>
    <property type="molecule type" value="Genomic_DNA"/>
</dbReference>
<feature type="compositionally biased region" description="Acidic residues" evidence="4">
    <location>
        <begin position="308"/>
        <end position="332"/>
    </location>
</feature>
<dbReference type="SUPFAM" id="SSF48371">
    <property type="entry name" value="ARM repeat"/>
    <property type="match status" value="1"/>
</dbReference>
<dbReference type="PROSITE" id="PS51366">
    <property type="entry name" value="MI"/>
    <property type="match status" value="1"/>
</dbReference>
<feature type="compositionally biased region" description="Low complexity" evidence="4">
    <location>
        <begin position="164"/>
        <end position="173"/>
    </location>
</feature>
<evidence type="ECO:0000256" key="2">
    <source>
        <dbReference type="ARBA" id="ARBA00006856"/>
    </source>
</evidence>
<dbReference type="PANTHER" id="PTHR18034">
    <property type="entry name" value="CELL CYCLE CONTROL PROTEIN CWF22-RELATED"/>
    <property type="match status" value="1"/>
</dbReference>
<dbReference type="InterPro" id="IPR016024">
    <property type="entry name" value="ARM-type_fold"/>
</dbReference>
<dbReference type="Proteomes" id="UP000193560">
    <property type="component" value="Unassembled WGS sequence"/>
</dbReference>
<feature type="region of interest" description="Disordered" evidence="4">
    <location>
        <begin position="253"/>
        <end position="376"/>
    </location>
</feature>
<dbReference type="SMART" id="SM00543">
    <property type="entry name" value="MIF4G"/>
    <property type="match status" value="1"/>
</dbReference>
<dbReference type="Gene3D" id="1.25.40.180">
    <property type="match status" value="1"/>
</dbReference>
<sequence length="927" mass="104386">MGFNSSQQRYGSNNKKGGYDPNYKPTPGSVLPGKIKDELKEMDTDEQDTRKFTKKYVNKSANRKEQRKQKRSEKGQRRQEYHQHMQAKINEAKRKNHPQQQPPQDAKRQKTTSATASVKLATPPTATVKKNKKPTKTNEQALKDLANTNPHLYSLLDADDLLHDNSSSNNKNSKNGDSRVNDAAFAEDDQYIAYWEKKLKMDKTKKFGQAFADDGLMDILGDLATTPSDNSTGATGASFDDMEYLRQKRLEKKQRQVAAQREQEAEHAVDDIFDGLDSEGDDDDDDDDDDSGESDDDDMGVEMNMEMEGSEDDDDSEDGDAESGNESEEDDDSLPKAKANSTTTTKPTSQPAPVSTTTATKYIPPHLRQKATTKSEQQLRLQRQLQGLLNKLSESNMESILLDIEKLYGVYSRNDVNSIITELILTSIAQKSNLLDSFVITYATIVGSLYRLVGIEFAAYFVQTLMETFEKNYKTAQTAISSGQDQGEEGPAGAKEAKNLLTLTLELYNFQVISCILVYDLVRLLIETMDEQSVELLLKIVRTSGAQMRLDDPASLKDIIDEIQKQSNKRDPTTISTRHKFMLETITNVKNNKFKSGEMAARQSDKEMVAKMKKFLNGLGKKRTVRSAEPLRVSLDDIHQIDTKGKWWLVGASWKANLVGTQSEHTKTTNTKLATDLKKDQSLQEALLKLARKQGMNTDIRRGIFVSIMGAEDYLDAFEKLMKMALTEVQQREIPRVLLQCTGNEKTYNPYYTYVSQRLCQFNHSYRVTYQYCLWDFMRDLGQTEVGALERTKSESSAASFGDKKSIRISRIVNLAKCYAQLLAGKTLNLSILRTVNFMSLTRESHVFLDVLFANLLLHLQSSNDDLKDIFLKVAHLPTLAQGLMLHIQGSLLQGKINRTGLSDDDMLVVQERARLAKIILKTASSS</sequence>
<feature type="compositionally biased region" description="Acidic residues" evidence="4">
    <location>
        <begin position="271"/>
        <end position="300"/>
    </location>
</feature>
<protein>
    <recommendedName>
        <fullName evidence="5">MI domain-containing protein</fullName>
    </recommendedName>
</protein>
<dbReference type="InterPro" id="IPR003890">
    <property type="entry name" value="MIF4G-like_typ-3"/>
</dbReference>
<accession>A0A1X2IQL3</accession>
<keyword evidence="7" id="KW-1185">Reference proteome</keyword>